<evidence type="ECO:0000313" key="2">
    <source>
        <dbReference type="EMBL" id="KXS12026.1"/>
    </source>
</evidence>
<reference evidence="2 3" key="1">
    <citation type="journal article" date="2015" name="Genome Biol. Evol.">
        <title>Phylogenomic analyses indicate that early fungi evolved digesting cell walls of algal ancestors of land plants.</title>
        <authorList>
            <person name="Chang Y."/>
            <person name="Wang S."/>
            <person name="Sekimoto S."/>
            <person name="Aerts A.L."/>
            <person name="Choi C."/>
            <person name="Clum A."/>
            <person name="LaButti K.M."/>
            <person name="Lindquist E.A."/>
            <person name="Yee Ngan C."/>
            <person name="Ohm R.A."/>
            <person name="Salamov A.A."/>
            <person name="Grigoriev I.V."/>
            <person name="Spatafora J.W."/>
            <person name="Berbee M.L."/>
        </authorList>
    </citation>
    <scope>NUCLEOTIDE SEQUENCE [LARGE SCALE GENOMIC DNA]</scope>
    <source>
        <strain evidence="2 3">JEL478</strain>
    </source>
</reference>
<evidence type="ECO:0000313" key="3">
    <source>
        <dbReference type="Proteomes" id="UP000070544"/>
    </source>
</evidence>
<dbReference type="AlphaFoldDB" id="A0A139A5H5"/>
<keyword evidence="3" id="KW-1185">Reference proteome</keyword>
<evidence type="ECO:0000256" key="1">
    <source>
        <dbReference type="SAM" id="MobiDB-lite"/>
    </source>
</evidence>
<dbReference type="EMBL" id="KQ965792">
    <property type="protein sequence ID" value="KXS12026.1"/>
    <property type="molecule type" value="Genomic_DNA"/>
</dbReference>
<proteinExistence type="predicted"/>
<accession>A0A139A5H5</accession>
<name>A0A139A5H5_GONPJ</name>
<gene>
    <name evidence="2" type="ORF">M427DRAFT_35094</name>
</gene>
<feature type="region of interest" description="Disordered" evidence="1">
    <location>
        <begin position="1"/>
        <end position="48"/>
    </location>
</feature>
<protein>
    <submittedName>
        <fullName evidence="2">Uncharacterized protein</fullName>
    </submittedName>
</protein>
<organism evidence="2 3">
    <name type="scientific">Gonapodya prolifera (strain JEL478)</name>
    <name type="common">Monoblepharis prolifera</name>
    <dbReference type="NCBI Taxonomy" id="1344416"/>
    <lineage>
        <taxon>Eukaryota</taxon>
        <taxon>Fungi</taxon>
        <taxon>Fungi incertae sedis</taxon>
        <taxon>Chytridiomycota</taxon>
        <taxon>Chytridiomycota incertae sedis</taxon>
        <taxon>Monoblepharidomycetes</taxon>
        <taxon>Monoblepharidales</taxon>
        <taxon>Gonapodyaceae</taxon>
        <taxon>Gonapodya</taxon>
    </lineage>
</organism>
<feature type="compositionally biased region" description="Polar residues" evidence="1">
    <location>
        <begin position="7"/>
        <end position="18"/>
    </location>
</feature>
<sequence>MDPLSNGMATPESQNPSLSAGIAVSPPDSGATQNGSLTPPHGHTEGIIRPPLSLEAFTHAVVAEEKFDGMSKKVRNFYRAQNELIAAIILIDSFVQEYLATLRHIGGVRRGPASLLRGSHQQETAAAPSVHPITTVPTLSDLESAPLTAQTAVDIGGLTVPERRRPSGTVSDTASSVNIPVRTPIGGNNLLGFAFGDGKRWVPSK</sequence>
<dbReference type="Proteomes" id="UP000070544">
    <property type="component" value="Unassembled WGS sequence"/>
</dbReference>